<dbReference type="SUPFAM" id="SSF116878">
    <property type="entry name" value="TrmE connector domain"/>
    <property type="match status" value="1"/>
</dbReference>
<feature type="binding site" evidence="6">
    <location>
        <position position="28"/>
    </location>
    <ligand>
        <name>(6S)-5-formyl-5,6,7,8-tetrahydrofolate</name>
        <dbReference type="ChEBI" id="CHEBI:57457"/>
    </ligand>
</feature>
<dbReference type="SUPFAM" id="SSF52540">
    <property type="entry name" value="P-loop containing nucleoside triphosphate hydrolases"/>
    <property type="match status" value="1"/>
</dbReference>
<keyword evidence="6" id="KW-0963">Cytoplasm</keyword>
<dbReference type="InterPro" id="IPR027417">
    <property type="entry name" value="P-loop_NTPase"/>
</dbReference>
<dbReference type="AlphaFoldDB" id="A0A1C3H376"/>
<dbReference type="GO" id="GO:0003924">
    <property type="term" value="F:GTPase activity"/>
    <property type="evidence" value="ECO:0007669"/>
    <property type="project" value="UniProtKB-UniRule"/>
</dbReference>
<feature type="binding site" evidence="6">
    <location>
        <position position="124"/>
    </location>
    <ligand>
        <name>(6S)-5-formyl-5,6,7,8-tetrahydrofolate</name>
        <dbReference type="ChEBI" id="CHEBI:57457"/>
    </ligand>
</feature>
<keyword evidence="5 6" id="KW-0342">GTP-binding</keyword>
<feature type="domain" description="TrmE-type G" evidence="8">
    <location>
        <begin position="220"/>
        <end position="373"/>
    </location>
</feature>
<feature type="binding site" evidence="6">
    <location>
        <position position="255"/>
    </location>
    <ligand>
        <name>Mg(2+)</name>
        <dbReference type="ChEBI" id="CHEBI:18420"/>
    </ligand>
</feature>
<evidence type="ECO:0000256" key="7">
    <source>
        <dbReference type="RuleBase" id="RU003313"/>
    </source>
</evidence>
<sequence length="450" mass="48325">MKQSLMIARDTIAAIATPPGTGGVSIIRISGDEALAIARRVSGITPAPRRATLAHIRDARGDTLDQALLLYYPAPHSYTGEDTLEIQGHGGIAVTQAVLAAVLDAGARLAEPGEYTRRAYLNNKIDLAQAEAIADLINARSQAAVKAANRSLQGDFSRQIETLAADLLALRIYIEAALDFPEEEIDFLREGDIAARLQGWGERLHTLLAQSTQGRLMNDGINLVIAGKPNAGKSSLLNALVGEERAIVTAQAGTTRDIVRETILIHGMPVNILDTAGLREAEDLVEQEGIRRTRHALSQADLILLLRDGSALDDRDAETLPPESADTPLLLAYNKADQTPPAVQAQHADGLWISAKTGAGIDALRDTIARAVGRDSREESPYIARERHLRALQQAEDHYQHALAQLHSTQNGELIAEDLRLAHEALGSITGAVSSDDLLGHIFSSFCIGK</sequence>
<dbReference type="PANTHER" id="PTHR42714:SF2">
    <property type="entry name" value="TRNA MODIFICATION GTPASE GTPBP3, MITOCHONDRIAL"/>
    <property type="match status" value="1"/>
</dbReference>
<dbReference type="Pfam" id="PF10396">
    <property type="entry name" value="TrmE_N"/>
    <property type="match status" value="1"/>
</dbReference>
<dbReference type="InterPro" id="IPR005225">
    <property type="entry name" value="Small_GTP-bd"/>
</dbReference>
<reference evidence="10" key="1">
    <citation type="submission" date="2016-04" db="EMBL/GenBank/DDBJ databases">
        <authorList>
            <person name="Tagini F."/>
        </authorList>
    </citation>
    <scope>NUCLEOTIDE SEQUENCE [LARGE SCALE GENOMIC DNA]</scope>
    <source>
        <strain evidence="10">CHUV0807</strain>
    </source>
</reference>
<evidence type="ECO:0000256" key="6">
    <source>
        <dbReference type="HAMAP-Rule" id="MF_00379"/>
    </source>
</evidence>
<dbReference type="GO" id="GO:0005829">
    <property type="term" value="C:cytosol"/>
    <property type="evidence" value="ECO:0007669"/>
    <property type="project" value="TreeGrafter"/>
</dbReference>
<comment type="cofactor">
    <cofactor evidence="6">
        <name>K(+)</name>
        <dbReference type="ChEBI" id="CHEBI:29103"/>
    </cofactor>
    <text evidence="6">Binds 1 potassium ion per subunit.</text>
</comment>
<dbReference type="NCBIfam" id="TIGR00231">
    <property type="entry name" value="small_GTP"/>
    <property type="match status" value="1"/>
</dbReference>
<dbReference type="GO" id="GO:0046872">
    <property type="term" value="F:metal ion binding"/>
    <property type="evidence" value="ECO:0007669"/>
    <property type="project" value="UniProtKB-KW"/>
</dbReference>
<protein>
    <recommendedName>
        <fullName evidence="6">tRNA modification GTPase MnmE</fullName>
        <ecNumber evidence="6">3.6.-.-</ecNumber>
    </recommendedName>
</protein>
<feature type="binding site" evidence="6">
    <location>
        <position position="450"/>
    </location>
    <ligand>
        <name>(6S)-5-formyl-5,6,7,8-tetrahydrofolate</name>
        <dbReference type="ChEBI" id="CHEBI:57457"/>
    </ligand>
</feature>
<keyword evidence="6" id="KW-0378">Hydrolase</keyword>
<comment type="subunit">
    <text evidence="6">Homodimer. Heterotetramer of two MnmE and two MnmG subunits.</text>
</comment>
<accession>A0A1C3H376</accession>
<keyword evidence="4 6" id="KW-0630">Potassium</keyword>
<dbReference type="NCBIfam" id="TIGR00450">
    <property type="entry name" value="mnmE_trmE_thdF"/>
    <property type="match status" value="1"/>
</dbReference>
<keyword evidence="6" id="KW-0479">Metal-binding</keyword>
<dbReference type="GO" id="GO:0030488">
    <property type="term" value="P:tRNA methylation"/>
    <property type="evidence" value="ECO:0007669"/>
    <property type="project" value="TreeGrafter"/>
</dbReference>
<keyword evidence="3 6" id="KW-0547">Nucleotide-binding</keyword>
<dbReference type="InterPro" id="IPR027266">
    <property type="entry name" value="TrmE/GcvT-like"/>
</dbReference>
<dbReference type="Gene3D" id="1.20.120.430">
    <property type="entry name" value="tRNA modification GTPase MnmE domain 2"/>
    <property type="match status" value="1"/>
</dbReference>
<feature type="binding site" evidence="6">
    <location>
        <begin position="334"/>
        <end position="337"/>
    </location>
    <ligand>
        <name>GTP</name>
        <dbReference type="ChEBI" id="CHEBI:37565"/>
    </ligand>
</feature>
<evidence type="ECO:0000256" key="2">
    <source>
        <dbReference type="ARBA" id="ARBA00022694"/>
    </source>
</evidence>
<organism evidence="9 10">
    <name type="scientific">Cardiobacterium hominis</name>
    <dbReference type="NCBI Taxonomy" id="2718"/>
    <lineage>
        <taxon>Bacteria</taxon>
        <taxon>Pseudomonadati</taxon>
        <taxon>Pseudomonadota</taxon>
        <taxon>Gammaproteobacteria</taxon>
        <taxon>Cardiobacteriales</taxon>
        <taxon>Cardiobacteriaceae</taxon>
        <taxon>Cardiobacterium</taxon>
    </lineage>
</organism>
<feature type="binding site" evidence="6">
    <location>
        <begin position="249"/>
        <end position="255"/>
    </location>
    <ligand>
        <name>GTP</name>
        <dbReference type="ChEBI" id="CHEBI:37565"/>
    </ligand>
</feature>
<evidence type="ECO:0000259" key="8">
    <source>
        <dbReference type="PROSITE" id="PS51709"/>
    </source>
</evidence>
<dbReference type="NCBIfam" id="NF003661">
    <property type="entry name" value="PRK05291.1-3"/>
    <property type="match status" value="1"/>
</dbReference>
<feature type="binding site" evidence="6">
    <location>
        <position position="234"/>
    </location>
    <ligand>
        <name>Mg(2+)</name>
        <dbReference type="ChEBI" id="CHEBI:18420"/>
    </ligand>
</feature>
<feature type="binding site" evidence="6">
    <location>
        <begin position="230"/>
        <end position="235"/>
    </location>
    <ligand>
        <name>GTP</name>
        <dbReference type="ChEBI" id="CHEBI:37565"/>
    </ligand>
</feature>
<dbReference type="RefSeq" id="WP_256860891.1">
    <property type="nucleotide sequence ID" value="NZ_FKLO01000024.1"/>
</dbReference>
<dbReference type="Gene3D" id="3.40.50.300">
    <property type="entry name" value="P-loop containing nucleotide triphosphate hydrolases"/>
    <property type="match status" value="1"/>
</dbReference>
<dbReference type="InterPro" id="IPR018948">
    <property type="entry name" value="GTP-bd_TrmE_N"/>
</dbReference>
<keyword evidence="6" id="KW-0460">Magnesium</keyword>
<name>A0A1C3H376_9GAMM</name>
<evidence type="ECO:0000256" key="1">
    <source>
        <dbReference type="ARBA" id="ARBA00011043"/>
    </source>
</evidence>
<dbReference type="InterPro" id="IPR031168">
    <property type="entry name" value="G_TrmE"/>
</dbReference>
<dbReference type="GO" id="GO:0005525">
    <property type="term" value="F:GTP binding"/>
    <property type="evidence" value="ECO:0007669"/>
    <property type="project" value="UniProtKB-UniRule"/>
</dbReference>
<evidence type="ECO:0000256" key="4">
    <source>
        <dbReference type="ARBA" id="ARBA00022958"/>
    </source>
</evidence>
<comment type="similarity">
    <text evidence="1 6 7">Belongs to the TRAFAC class TrmE-Era-EngA-EngB-Septin-like GTPase superfamily. TrmE GTPase family.</text>
</comment>
<dbReference type="PANTHER" id="PTHR42714">
    <property type="entry name" value="TRNA MODIFICATION GTPASE GTPBP3"/>
    <property type="match status" value="1"/>
</dbReference>
<dbReference type="EMBL" id="FKLO01000024">
    <property type="protein sequence ID" value="SAM59575.1"/>
    <property type="molecule type" value="Genomic_DNA"/>
</dbReference>
<dbReference type="EC" id="3.6.-.-" evidence="6"/>
<feature type="binding site" evidence="6">
    <location>
        <position position="85"/>
    </location>
    <ligand>
        <name>(6S)-5-formyl-5,6,7,8-tetrahydrofolate</name>
        <dbReference type="ChEBI" id="CHEBI:57457"/>
    </ligand>
</feature>
<dbReference type="PROSITE" id="PS51709">
    <property type="entry name" value="G_TRME"/>
    <property type="match status" value="1"/>
</dbReference>
<gene>
    <name evidence="6" type="primary">mnmE</name>
    <name evidence="6" type="synonym">trmE</name>
    <name evidence="9" type="ORF">CHUV0807_0577</name>
</gene>
<dbReference type="Pfam" id="PF01926">
    <property type="entry name" value="MMR_HSR1"/>
    <property type="match status" value="1"/>
</dbReference>
<dbReference type="InterPro" id="IPR004520">
    <property type="entry name" value="GTPase_MnmE"/>
</dbReference>
<evidence type="ECO:0000313" key="10">
    <source>
        <dbReference type="Proteomes" id="UP000190837"/>
    </source>
</evidence>
<dbReference type="GO" id="GO:0002098">
    <property type="term" value="P:tRNA wobble uridine modification"/>
    <property type="evidence" value="ECO:0007669"/>
    <property type="project" value="TreeGrafter"/>
</dbReference>
<comment type="caution">
    <text evidence="6">Lacks conserved residue(s) required for the propagation of feature annotation.</text>
</comment>
<evidence type="ECO:0000256" key="5">
    <source>
        <dbReference type="ARBA" id="ARBA00023134"/>
    </source>
</evidence>
<dbReference type="HAMAP" id="MF_00379">
    <property type="entry name" value="GTPase_MnmE"/>
    <property type="match status" value="1"/>
</dbReference>
<evidence type="ECO:0000256" key="3">
    <source>
        <dbReference type="ARBA" id="ARBA00022741"/>
    </source>
</evidence>
<comment type="function">
    <text evidence="6">Exhibits a very high intrinsic GTPase hydrolysis rate. Involved in the addition of a carboxymethylaminomethyl (cmnm) group at the wobble position (U34) of certain tRNAs, forming tRNA-cmnm(5)s(2)U34.</text>
</comment>
<dbReference type="Pfam" id="PF12631">
    <property type="entry name" value="MnmE_helical"/>
    <property type="match status" value="1"/>
</dbReference>
<dbReference type="CDD" id="cd04164">
    <property type="entry name" value="trmE"/>
    <property type="match status" value="1"/>
</dbReference>
<comment type="subcellular location">
    <subcellularLocation>
        <location evidence="6">Cytoplasm</location>
    </subcellularLocation>
</comment>
<dbReference type="Proteomes" id="UP000190837">
    <property type="component" value="Unassembled WGS sequence"/>
</dbReference>
<proteinExistence type="inferred from homology"/>
<dbReference type="InterPro" id="IPR027368">
    <property type="entry name" value="MnmE_dom2"/>
</dbReference>
<dbReference type="Gene3D" id="3.30.1360.120">
    <property type="entry name" value="Probable tRNA modification gtpase trme, domain 1"/>
    <property type="match status" value="1"/>
</dbReference>
<dbReference type="CDD" id="cd14858">
    <property type="entry name" value="TrmE_N"/>
    <property type="match status" value="1"/>
</dbReference>
<evidence type="ECO:0000313" key="9">
    <source>
        <dbReference type="EMBL" id="SAM59575.1"/>
    </source>
</evidence>
<keyword evidence="2 6" id="KW-0819">tRNA processing</keyword>
<dbReference type="InterPro" id="IPR025867">
    <property type="entry name" value="MnmE_helical"/>
</dbReference>
<dbReference type="InterPro" id="IPR006073">
    <property type="entry name" value="GTP-bd"/>
</dbReference>
<feature type="binding site" evidence="6">
    <location>
        <begin position="274"/>
        <end position="277"/>
    </location>
    <ligand>
        <name>GTP</name>
        <dbReference type="ChEBI" id="CHEBI:37565"/>
    </ligand>
</feature>